<reference evidence="1 2" key="1">
    <citation type="journal article" date="2013" name="Nature">
        <title>Insights into bilaterian evolution from three spiralian genomes.</title>
        <authorList>
            <person name="Simakov O."/>
            <person name="Marletaz F."/>
            <person name="Cho S.J."/>
            <person name="Edsinger-Gonzales E."/>
            <person name="Havlak P."/>
            <person name="Hellsten U."/>
            <person name="Kuo D.H."/>
            <person name="Larsson T."/>
            <person name="Lv J."/>
            <person name="Arendt D."/>
            <person name="Savage R."/>
            <person name="Osoegawa K."/>
            <person name="de Jong P."/>
            <person name="Grimwood J."/>
            <person name="Chapman J.A."/>
            <person name="Shapiro H."/>
            <person name="Aerts A."/>
            <person name="Otillar R.P."/>
            <person name="Terry A.Y."/>
            <person name="Boore J.L."/>
            <person name="Grigoriev I.V."/>
            <person name="Lindberg D.R."/>
            <person name="Seaver E.C."/>
            <person name="Weisblat D.A."/>
            <person name="Putnam N.H."/>
            <person name="Rokhsar D.S."/>
        </authorList>
    </citation>
    <scope>NUCLEOTIDE SEQUENCE [LARGE SCALE GENOMIC DNA]</scope>
</reference>
<dbReference type="Pfam" id="PF00653">
    <property type="entry name" value="BIR"/>
    <property type="match status" value="1"/>
</dbReference>
<dbReference type="AlphaFoldDB" id="V4B314"/>
<dbReference type="SMART" id="SM00238">
    <property type="entry name" value="BIR"/>
    <property type="match status" value="1"/>
</dbReference>
<dbReference type="GO" id="GO:0005737">
    <property type="term" value="C:cytoplasm"/>
    <property type="evidence" value="ECO:0007669"/>
    <property type="project" value="TreeGrafter"/>
</dbReference>
<gene>
    <name evidence="1" type="ORF">LOTGIDRAFT_59297</name>
</gene>
<evidence type="ECO:0000313" key="1">
    <source>
        <dbReference type="EMBL" id="ESP04603.1"/>
    </source>
</evidence>
<dbReference type="PANTHER" id="PTHR10044">
    <property type="entry name" value="INHIBITOR OF APOPTOSIS"/>
    <property type="match status" value="1"/>
</dbReference>
<dbReference type="InterPro" id="IPR001370">
    <property type="entry name" value="BIR_rpt"/>
</dbReference>
<dbReference type="CTD" id="20251502"/>
<dbReference type="OrthoDB" id="2196114at2759"/>
<dbReference type="PANTHER" id="PTHR10044:SF139">
    <property type="entry name" value="DEATH-ASSOCIATED INHIBITOR OF APOPTOSIS 2"/>
    <property type="match status" value="1"/>
</dbReference>
<dbReference type="Gene3D" id="1.10.1170.10">
    <property type="entry name" value="Inhibitor Of Apoptosis Protein (2mihbC-IAP-1), Chain A"/>
    <property type="match status" value="1"/>
</dbReference>
<dbReference type="CDD" id="cd00022">
    <property type="entry name" value="BIR"/>
    <property type="match status" value="1"/>
</dbReference>
<dbReference type="RefSeq" id="XP_009044772.1">
    <property type="nucleotide sequence ID" value="XM_009046524.1"/>
</dbReference>
<dbReference type="PROSITE" id="PS50143">
    <property type="entry name" value="BIR_REPEAT_2"/>
    <property type="match status" value="1"/>
</dbReference>
<dbReference type="HOGENOM" id="CLU_016347_5_1_1"/>
<dbReference type="GO" id="GO:0005634">
    <property type="term" value="C:nucleus"/>
    <property type="evidence" value="ECO:0007669"/>
    <property type="project" value="TreeGrafter"/>
</dbReference>
<dbReference type="KEGG" id="lgi:LOTGIDRAFT_59297"/>
<sequence>SRVRSRDYFRSYLLFEDRLETFVDWPKSKPTPISLAEAGFYYLQYEDTVECFVCRHKLKEWQSDDCAWDEHRRHSPHCLYLK</sequence>
<dbReference type="GeneID" id="20251502"/>
<dbReference type="Proteomes" id="UP000030746">
    <property type="component" value="Unassembled WGS sequence"/>
</dbReference>
<feature type="non-terminal residue" evidence="1">
    <location>
        <position position="82"/>
    </location>
</feature>
<dbReference type="SUPFAM" id="SSF57924">
    <property type="entry name" value="Inhibitor of apoptosis (IAP) repeat"/>
    <property type="match status" value="1"/>
</dbReference>
<dbReference type="EMBL" id="KB199699">
    <property type="protein sequence ID" value="ESP04603.1"/>
    <property type="molecule type" value="Genomic_DNA"/>
</dbReference>
<protein>
    <submittedName>
        <fullName evidence="1">Uncharacterized protein</fullName>
    </submittedName>
</protein>
<name>V4B314_LOTGI</name>
<keyword evidence="2" id="KW-1185">Reference proteome</keyword>
<evidence type="ECO:0000313" key="2">
    <source>
        <dbReference type="Proteomes" id="UP000030746"/>
    </source>
</evidence>
<dbReference type="GO" id="GO:0051726">
    <property type="term" value="P:regulation of cell cycle"/>
    <property type="evidence" value="ECO:0007669"/>
    <property type="project" value="TreeGrafter"/>
</dbReference>
<dbReference type="STRING" id="225164.V4B314"/>
<feature type="non-terminal residue" evidence="1">
    <location>
        <position position="1"/>
    </location>
</feature>
<dbReference type="OMA" id="VECIFCH"/>
<organism evidence="1 2">
    <name type="scientific">Lottia gigantea</name>
    <name type="common">Giant owl limpet</name>
    <dbReference type="NCBI Taxonomy" id="225164"/>
    <lineage>
        <taxon>Eukaryota</taxon>
        <taxon>Metazoa</taxon>
        <taxon>Spiralia</taxon>
        <taxon>Lophotrochozoa</taxon>
        <taxon>Mollusca</taxon>
        <taxon>Gastropoda</taxon>
        <taxon>Patellogastropoda</taxon>
        <taxon>Lottioidea</taxon>
        <taxon>Lottiidae</taxon>
        <taxon>Lottia</taxon>
    </lineage>
</organism>
<accession>V4B314</accession>
<dbReference type="InterPro" id="IPR050784">
    <property type="entry name" value="IAP"/>
</dbReference>
<proteinExistence type="predicted"/>